<evidence type="ECO:0000259" key="17">
    <source>
        <dbReference type="PROSITE" id="PS50172"/>
    </source>
</evidence>
<keyword evidence="8" id="KW-0694">RNA-binding</keyword>
<evidence type="ECO:0000256" key="14">
    <source>
        <dbReference type="ARBA" id="ARBA00063107"/>
    </source>
</evidence>
<evidence type="ECO:0000259" key="18">
    <source>
        <dbReference type="PROSITE" id="PS50969"/>
    </source>
</evidence>
<evidence type="ECO:0000256" key="11">
    <source>
        <dbReference type="ARBA" id="ARBA00023242"/>
    </source>
</evidence>
<feature type="region of interest" description="Disordered" evidence="16">
    <location>
        <begin position="67"/>
        <end position="86"/>
    </location>
</feature>
<dbReference type="Gene3D" id="3.40.50.10190">
    <property type="entry name" value="BRCT domain"/>
    <property type="match status" value="1"/>
</dbReference>
<keyword evidence="6" id="KW-0479">Metal-binding</keyword>
<keyword evidence="7 15" id="KW-0378">Hydrolase</keyword>
<evidence type="ECO:0000256" key="10">
    <source>
        <dbReference type="ARBA" id="ARBA00023163"/>
    </source>
</evidence>
<dbReference type="PROSITE" id="PS50172">
    <property type="entry name" value="BRCT"/>
    <property type="match status" value="1"/>
</dbReference>
<evidence type="ECO:0000256" key="2">
    <source>
        <dbReference type="ARBA" id="ARBA00001941"/>
    </source>
</evidence>
<protein>
    <recommendedName>
        <fullName evidence="15">RNA polymerase II C-terminal domain phosphatase-like</fullName>
        <ecNumber evidence="15">3.1.3.16</ecNumber>
    </recommendedName>
</protein>
<accession>A0A803L210</accession>
<evidence type="ECO:0000256" key="13">
    <source>
        <dbReference type="ARBA" id="ARBA00048336"/>
    </source>
</evidence>
<evidence type="ECO:0000256" key="12">
    <source>
        <dbReference type="ARBA" id="ARBA00047761"/>
    </source>
</evidence>
<evidence type="ECO:0000256" key="5">
    <source>
        <dbReference type="ARBA" id="ARBA00022491"/>
    </source>
</evidence>
<evidence type="ECO:0000256" key="1">
    <source>
        <dbReference type="ARBA" id="ARBA00001936"/>
    </source>
</evidence>
<keyword evidence="5" id="KW-0678">Repressor</keyword>
<evidence type="ECO:0000256" key="3">
    <source>
        <dbReference type="ARBA" id="ARBA00001946"/>
    </source>
</evidence>
<comment type="catalytic activity">
    <reaction evidence="12 15">
        <text>O-phospho-L-seryl-[protein] + H2O = L-seryl-[protein] + phosphate</text>
        <dbReference type="Rhea" id="RHEA:20629"/>
        <dbReference type="Rhea" id="RHEA-COMP:9863"/>
        <dbReference type="Rhea" id="RHEA-COMP:11604"/>
        <dbReference type="ChEBI" id="CHEBI:15377"/>
        <dbReference type="ChEBI" id="CHEBI:29999"/>
        <dbReference type="ChEBI" id="CHEBI:43474"/>
        <dbReference type="ChEBI" id="CHEBI:83421"/>
        <dbReference type="EC" id="3.1.3.16"/>
    </reaction>
</comment>
<comment type="cofactor">
    <cofactor evidence="2">
        <name>Co(2+)</name>
        <dbReference type="ChEBI" id="CHEBI:48828"/>
    </cofactor>
</comment>
<dbReference type="InterPro" id="IPR001357">
    <property type="entry name" value="BRCT_dom"/>
</dbReference>
<feature type="compositionally biased region" description="Acidic residues" evidence="16">
    <location>
        <begin position="74"/>
        <end position="86"/>
    </location>
</feature>
<dbReference type="PANTHER" id="PTHR23081">
    <property type="entry name" value="RNA POLYMERASE II CTD PHOSPHATASE"/>
    <property type="match status" value="1"/>
</dbReference>
<dbReference type="Pfam" id="PF00533">
    <property type="entry name" value="BRCT"/>
    <property type="match status" value="1"/>
</dbReference>
<dbReference type="InterPro" id="IPR004274">
    <property type="entry name" value="FCP1_dom"/>
</dbReference>
<dbReference type="EnsemblPlants" id="AUR62005899-RA">
    <property type="protein sequence ID" value="AUR62005899-RA:cds"/>
    <property type="gene ID" value="AUR62005899"/>
</dbReference>
<comment type="catalytic activity">
    <reaction evidence="13 15">
        <text>O-phospho-L-threonyl-[protein] + H2O = L-threonyl-[protein] + phosphate</text>
        <dbReference type="Rhea" id="RHEA:47004"/>
        <dbReference type="Rhea" id="RHEA-COMP:11060"/>
        <dbReference type="Rhea" id="RHEA-COMP:11605"/>
        <dbReference type="ChEBI" id="CHEBI:15377"/>
        <dbReference type="ChEBI" id="CHEBI:30013"/>
        <dbReference type="ChEBI" id="CHEBI:43474"/>
        <dbReference type="ChEBI" id="CHEBI:61977"/>
        <dbReference type="EC" id="3.1.3.16"/>
    </reaction>
</comment>
<reference evidence="19" key="1">
    <citation type="journal article" date="2017" name="Nature">
        <title>The genome of Chenopodium quinoa.</title>
        <authorList>
            <person name="Jarvis D.E."/>
            <person name="Ho Y.S."/>
            <person name="Lightfoot D.J."/>
            <person name="Schmoeckel S.M."/>
            <person name="Li B."/>
            <person name="Borm T.J.A."/>
            <person name="Ohyanagi H."/>
            <person name="Mineta K."/>
            <person name="Michell C.T."/>
            <person name="Saber N."/>
            <person name="Kharbatia N.M."/>
            <person name="Rupper R.R."/>
            <person name="Sharp A.R."/>
            <person name="Dally N."/>
            <person name="Boughton B.A."/>
            <person name="Woo Y.H."/>
            <person name="Gao G."/>
            <person name="Schijlen E.G.W.M."/>
            <person name="Guo X."/>
            <person name="Momin A.A."/>
            <person name="Negrao S."/>
            <person name="Al-Babili S."/>
            <person name="Gehring C."/>
            <person name="Roessner U."/>
            <person name="Jung C."/>
            <person name="Murphy K."/>
            <person name="Arold S.T."/>
            <person name="Gojobori T."/>
            <person name="van der Linden C.G."/>
            <person name="van Loo E.N."/>
            <person name="Jellen E.N."/>
            <person name="Maughan P.J."/>
            <person name="Tester M."/>
        </authorList>
    </citation>
    <scope>NUCLEOTIDE SEQUENCE [LARGE SCALE GENOMIC DNA]</scope>
    <source>
        <strain evidence="19">cv. PI 614886</strain>
    </source>
</reference>
<comment type="function">
    <text evidence="15">This promotes the activity of RNA polymerase II.</text>
</comment>
<comment type="subcellular location">
    <subcellularLocation>
        <location evidence="4 15">Nucleus</location>
    </subcellularLocation>
</comment>
<evidence type="ECO:0000256" key="7">
    <source>
        <dbReference type="ARBA" id="ARBA00022801"/>
    </source>
</evidence>
<organism evidence="19 20">
    <name type="scientific">Chenopodium quinoa</name>
    <name type="common">Quinoa</name>
    <dbReference type="NCBI Taxonomy" id="63459"/>
    <lineage>
        <taxon>Eukaryota</taxon>
        <taxon>Viridiplantae</taxon>
        <taxon>Streptophyta</taxon>
        <taxon>Embryophyta</taxon>
        <taxon>Tracheophyta</taxon>
        <taxon>Spermatophyta</taxon>
        <taxon>Magnoliopsida</taxon>
        <taxon>eudicotyledons</taxon>
        <taxon>Gunneridae</taxon>
        <taxon>Pentapetalae</taxon>
        <taxon>Caryophyllales</taxon>
        <taxon>Chenopodiaceae</taxon>
        <taxon>Chenopodioideae</taxon>
        <taxon>Atripliceae</taxon>
        <taxon>Chenopodium</taxon>
    </lineage>
</organism>
<dbReference type="NCBIfam" id="TIGR02250">
    <property type="entry name" value="FCP1_euk"/>
    <property type="match status" value="1"/>
</dbReference>
<proteinExistence type="predicted"/>
<keyword evidence="9" id="KW-0805">Transcription regulation</keyword>
<dbReference type="SMART" id="SM00577">
    <property type="entry name" value="CPDc"/>
    <property type="match status" value="1"/>
</dbReference>
<evidence type="ECO:0000256" key="8">
    <source>
        <dbReference type="ARBA" id="ARBA00022884"/>
    </source>
</evidence>
<evidence type="ECO:0000256" key="16">
    <source>
        <dbReference type="SAM" id="MobiDB-lite"/>
    </source>
</evidence>
<dbReference type="GO" id="GO:0046872">
    <property type="term" value="F:metal ion binding"/>
    <property type="evidence" value="ECO:0007669"/>
    <property type="project" value="UniProtKB-KW"/>
</dbReference>
<evidence type="ECO:0000313" key="19">
    <source>
        <dbReference type="EnsemblPlants" id="AUR62005899-RA:cds"/>
    </source>
</evidence>
<evidence type="ECO:0000313" key="20">
    <source>
        <dbReference type="Proteomes" id="UP000596660"/>
    </source>
</evidence>
<comment type="cofactor">
    <cofactor evidence="1">
        <name>Mn(2+)</name>
        <dbReference type="ChEBI" id="CHEBI:29035"/>
    </cofactor>
</comment>
<dbReference type="Pfam" id="PF03031">
    <property type="entry name" value="NIF"/>
    <property type="match status" value="1"/>
</dbReference>
<dbReference type="SUPFAM" id="SSF52113">
    <property type="entry name" value="BRCT domain"/>
    <property type="match status" value="1"/>
</dbReference>
<comment type="subunit">
    <text evidence="14">Interacts with RAP74.</text>
</comment>
<dbReference type="GO" id="GO:0005634">
    <property type="term" value="C:nucleus"/>
    <property type="evidence" value="ECO:0007669"/>
    <property type="project" value="UniProtKB-SubCell"/>
</dbReference>
<dbReference type="SMART" id="SM00292">
    <property type="entry name" value="BRCT"/>
    <property type="match status" value="1"/>
</dbReference>
<evidence type="ECO:0000256" key="9">
    <source>
        <dbReference type="ARBA" id="ARBA00023015"/>
    </source>
</evidence>
<evidence type="ECO:0000256" key="6">
    <source>
        <dbReference type="ARBA" id="ARBA00022723"/>
    </source>
</evidence>
<keyword evidence="11 15" id="KW-0539">Nucleus</keyword>
<evidence type="ECO:0000256" key="4">
    <source>
        <dbReference type="ARBA" id="ARBA00004123"/>
    </source>
</evidence>
<dbReference type="GO" id="GO:0009651">
    <property type="term" value="P:response to salt stress"/>
    <property type="evidence" value="ECO:0007669"/>
    <property type="project" value="UniProtKB-ARBA"/>
</dbReference>
<reference evidence="19" key="2">
    <citation type="submission" date="2021-03" db="UniProtKB">
        <authorList>
            <consortium name="EnsemblPlants"/>
        </authorList>
    </citation>
    <scope>IDENTIFICATION</scope>
</reference>
<dbReference type="PANTHER" id="PTHR23081:SF36">
    <property type="entry name" value="RNA POLYMERASE II SUBUNIT A C-TERMINAL DOMAIN PHOSPHATASE"/>
    <property type="match status" value="1"/>
</dbReference>
<dbReference type="InterPro" id="IPR023214">
    <property type="entry name" value="HAD_sf"/>
</dbReference>
<dbReference type="CDD" id="cd07521">
    <property type="entry name" value="HAD_FCP1-like"/>
    <property type="match status" value="1"/>
</dbReference>
<dbReference type="InterPro" id="IPR039189">
    <property type="entry name" value="Fcp1"/>
</dbReference>
<feature type="domain" description="FCP1 homology" evidence="18">
    <location>
        <begin position="136"/>
        <end position="308"/>
    </location>
</feature>
<dbReference type="InterPro" id="IPR036420">
    <property type="entry name" value="BRCT_dom_sf"/>
</dbReference>
<keyword evidence="20" id="KW-1185">Reference proteome</keyword>
<name>A0A803L210_CHEQI</name>
<sequence>MSVVEISARNHCLMKKGIESEAHFPLAQGHNCPFEGQMIRMSVATDSPVNSLSSDDFLAILDAELDSASSDQSPDQDIDANEDNDAEIERIKRRKVSEIENGEEVQSSSSYVVAEEEIGLETWISRLRNADVRALLRRKKLYLVLDLDHTLLNSTRLEDINAEEEYLKGQTDSFQDISKGSLFRLDMMRMMTKLRPFVRTFLQEASNLFEMYIYTMGERPYAIEMAKLLDPGSVYFNSRVISQADCTQRHQKGLDVVLGQESAVLILDDTEAGSACVFSSIKFIAQLVWQKHKENLILMERYHYFSSSCRQFGFNCKSLSELKGDENEADGALATVLGVLKSIHEKFFDPENGDDFAARDVRQVLKQIRKEVLKDCKIVFSRVFSTKYQAANHHLWKMAEQLGAKCSIEVDSSVTHVVSTDAGTDKSRWALQHGKFLVHPRWLEAANYMWNRKSEDEFPTSVATDSPVNSLSSDDFLAILDAELDSASSDQSPDQDIDANEDNDVEIERIKRRKVSEIENGEEVQSSSSFVVAEEEIDEDVKDSCPHPGFLRDMCICCGKRMEDSAGVAFGYIHKDLRLGSDEISRLRNADVRALLRGKKLYLVLDLDQTLLNSTRLEDINAEEEYLKGQTDSFQGWSVYTLSVLLS</sequence>
<dbReference type="SUPFAM" id="SSF56784">
    <property type="entry name" value="HAD-like"/>
    <property type="match status" value="1"/>
</dbReference>
<dbReference type="FunFam" id="3.40.50.1000:FF:000125">
    <property type="entry name" value="RNA polymerase II C-terminal domain phosphatase-like 4"/>
    <property type="match status" value="1"/>
</dbReference>
<dbReference type="InterPro" id="IPR036412">
    <property type="entry name" value="HAD-like_sf"/>
</dbReference>
<dbReference type="InterPro" id="IPR011947">
    <property type="entry name" value="FCP1_euk"/>
</dbReference>
<dbReference type="GO" id="GO:0008420">
    <property type="term" value="F:RNA polymerase II CTD heptapeptide repeat phosphatase activity"/>
    <property type="evidence" value="ECO:0007669"/>
    <property type="project" value="UniProtKB-UniRule"/>
</dbReference>
<comment type="cofactor">
    <cofactor evidence="3">
        <name>Mg(2+)</name>
        <dbReference type="ChEBI" id="CHEBI:18420"/>
    </cofactor>
</comment>
<dbReference type="CDD" id="cd17729">
    <property type="entry name" value="BRCT_CTDP1"/>
    <property type="match status" value="1"/>
</dbReference>
<dbReference type="Gramene" id="AUR62005899-RA">
    <property type="protein sequence ID" value="AUR62005899-RA:cds"/>
    <property type="gene ID" value="AUR62005899"/>
</dbReference>
<dbReference type="GO" id="GO:0003723">
    <property type="term" value="F:RNA binding"/>
    <property type="evidence" value="ECO:0007669"/>
    <property type="project" value="UniProtKB-KW"/>
</dbReference>
<dbReference type="PROSITE" id="PS50969">
    <property type="entry name" value="FCP1"/>
    <property type="match status" value="1"/>
</dbReference>
<feature type="domain" description="BRCT" evidence="17">
    <location>
        <begin position="368"/>
        <end position="443"/>
    </location>
</feature>
<keyword evidence="10" id="KW-0804">Transcription</keyword>
<dbReference type="FunFam" id="3.40.50.10190:FF:000014">
    <property type="entry name" value="RNA polymerase II C-terminal domain phosphatase-like 3"/>
    <property type="match status" value="1"/>
</dbReference>
<dbReference type="AlphaFoldDB" id="A0A803L210"/>
<evidence type="ECO:0000256" key="15">
    <source>
        <dbReference type="RuleBase" id="RU366066"/>
    </source>
</evidence>
<dbReference type="Proteomes" id="UP000596660">
    <property type="component" value="Unplaced"/>
</dbReference>
<dbReference type="EC" id="3.1.3.16" evidence="15"/>
<dbReference type="Gene3D" id="3.40.50.1000">
    <property type="entry name" value="HAD superfamily/HAD-like"/>
    <property type="match status" value="2"/>
</dbReference>